<evidence type="ECO:0000313" key="1">
    <source>
        <dbReference type="EMBL" id="KAJ3473320.1"/>
    </source>
</evidence>
<proteinExistence type="predicted"/>
<protein>
    <submittedName>
        <fullName evidence="1">Uncharacterized protein</fullName>
    </submittedName>
</protein>
<dbReference type="EMBL" id="JANAKD010002563">
    <property type="protein sequence ID" value="KAJ3473320.1"/>
    <property type="molecule type" value="Genomic_DNA"/>
</dbReference>
<reference evidence="1" key="1">
    <citation type="submission" date="2022-07" db="EMBL/GenBank/DDBJ databases">
        <title>Genome Sequence of Lecanicillium saksenae.</title>
        <authorList>
            <person name="Buettner E."/>
        </authorList>
    </citation>
    <scope>NUCLEOTIDE SEQUENCE</scope>
    <source>
        <strain evidence="1">VT-O1</strain>
    </source>
</reference>
<name>A0ACC1QH97_9HYPO</name>
<keyword evidence="2" id="KW-1185">Reference proteome</keyword>
<evidence type="ECO:0000313" key="2">
    <source>
        <dbReference type="Proteomes" id="UP001148737"/>
    </source>
</evidence>
<accession>A0ACC1QH97</accession>
<dbReference type="Proteomes" id="UP001148737">
    <property type="component" value="Unassembled WGS sequence"/>
</dbReference>
<comment type="caution">
    <text evidence="1">The sequence shown here is derived from an EMBL/GenBank/DDBJ whole genome shotgun (WGS) entry which is preliminary data.</text>
</comment>
<organism evidence="1 2">
    <name type="scientific">Lecanicillium saksenae</name>
    <dbReference type="NCBI Taxonomy" id="468837"/>
    <lineage>
        <taxon>Eukaryota</taxon>
        <taxon>Fungi</taxon>
        <taxon>Dikarya</taxon>
        <taxon>Ascomycota</taxon>
        <taxon>Pezizomycotina</taxon>
        <taxon>Sordariomycetes</taxon>
        <taxon>Hypocreomycetidae</taxon>
        <taxon>Hypocreales</taxon>
        <taxon>Cordycipitaceae</taxon>
        <taxon>Lecanicillium</taxon>
    </lineage>
</organism>
<gene>
    <name evidence="1" type="ORF">NLG97_g10376</name>
</gene>
<sequence>MRYQVTKTLPWWFRRYLLRDKNAYLEPLYQLDLEDHHEADAENPFENDKAKVELKEMVGFTTGIDPRNGEESSSLSSDIIH</sequence>